<evidence type="ECO:0000313" key="1">
    <source>
        <dbReference type="EMBL" id="QIK64143.1"/>
    </source>
</evidence>
<proteinExistence type="predicted"/>
<protein>
    <submittedName>
        <fullName evidence="1">Uncharacterized protein</fullName>
    </submittedName>
</protein>
<dbReference type="RefSeq" id="WP_166292482.1">
    <property type="nucleotide sequence ID" value="NZ_CP049863.1"/>
</dbReference>
<gene>
    <name evidence="1" type="ORF">G7068_13750</name>
</gene>
<name>A0A6G7XHW6_9MICO</name>
<reference evidence="1 2" key="1">
    <citation type="submission" date="2020-03" db="EMBL/GenBank/DDBJ databases">
        <title>Leucobacter sp. nov., isolated from beetles.</title>
        <authorList>
            <person name="Hyun D.-W."/>
            <person name="Bae J.-W."/>
        </authorList>
    </citation>
    <scope>NUCLEOTIDE SEQUENCE [LARGE SCALE GENOMIC DNA]</scope>
    <source>
        <strain evidence="1 2">HDW9C</strain>
    </source>
</reference>
<dbReference type="KEGG" id="lvi:G7068_13750"/>
<dbReference type="EMBL" id="CP049863">
    <property type="protein sequence ID" value="QIK64143.1"/>
    <property type="molecule type" value="Genomic_DNA"/>
</dbReference>
<accession>A0A6G7XHW6</accession>
<keyword evidence="2" id="KW-1185">Reference proteome</keyword>
<dbReference type="AlphaFoldDB" id="A0A6G7XHW6"/>
<evidence type="ECO:0000313" key="2">
    <source>
        <dbReference type="Proteomes" id="UP000502677"/>
    </source>
</evidence>
<organism evidence="1 2">
    <name type="scientific">Leucobacter viscericola</name>
    <dbReference type="NCBI Taxonomy" id="2714935"/>
    <lineage>
        <taxon>Bacteria</taxon>
        <taxon>Bacillati</taxon>
        <taxon>Actinomycetota</taxon>
        <taxon>Actinomycetes</taxon>
        <taxon>Micrococcales</taxon>
        <taxon>Microbacteriaceae</taxon>
        <taxon>Leucobacter</taxon>
    </lineage>
</organism>
<dbReference type="Proteomes" id="UP000502677">
    <property type="component" value="Chromosome"/>
</dbReference>
<sequence>MASIQEAGIDRWFIGGGAEHTPESARRLVHTATRGNEGVGGVSDLKVMPLAIPGQGVRVITGSALVRSRYVGGETQTYQANIFREVEVPIAQNTTNQDRYDLVILRVEDPHAAGSTYPKPALELLANEQYIYVRVISGVSATTTRVQQVVGHENDTAITLGRIKVPAMKGTIDNITGTITDLRKVAQPMSERVVRAINLTEAGTGYKQITNTGAYPTGGQTWPAEAESAGILDIDIPEWATYMAYTITWSQLFVGPKDGAGNVFGGMWLQVGATIDPDVWRGQLSNWDIAEKAGGHTMTMRVADTAYIKPELRGKTKRFFPRVNLQGGSAVNAPSVNWASSFDLDVTFKQTAA</sequence>